<dbReference type="EMBL" id="LR796495">
    <property type="protein sequence ID" value="CAB4148279.1"/>
    <property type="molecule type" value="Genomic_DNA"/>
</dbReference>
<reference evidence="1" key="1">
    <citation type="submission" date="2020-04" db="EMBL/GenBank/DDBJ databases">
        <authorList>
            <person name="Chiriac C."/>
            <person name="Salcher M."/>
            <person name="Ghai R."/>
            <person name="Kavagutti S V."/>
        </authorList>
    </citation>
    <scope>NUCLEOTIDE SEQUENCE</scope>
</reference>
<proteinExistence type="predicted"/>
<gene>
    <name evidence="1" type="ORF">UFOVP520_47</name>
</gene>
<accession>A0A6J5MXA2</accession>
<name>A0A6J5MXA2_9CAUD</name>
<organism evidence="1">
    <name type="scientific">uncultured Caudovirales phage</name>
    <dbReference type="NCBI Taxonomy" id="2100421"/>
    <lineage>
        <taxon>Viruses</taxon>
        <taxon>Duplodnaviria</taxon>
        <taxon>Heunggongvirae</taxon>
        <taxon>Uroviricota</taxon>
        <taxon>Caudoviricetes</taxon>
        <taxon>Peduoviridae</taxon>
        <taxon>Maltschvirus</taxon>
        <taxon>Maltschvirus maltsch</taxon>
    </lineage>
</organism>
<sequence>MIVLKSTTSNQEVSFIPTRISDANYLFIKNETTNVETSYKINCKKKSFFSTFKMVFDLEEGHFYSFKIKYYGVINNKLDYHLVNNIKVFCTNQVPDSYSVNNGTYTSNTDSIIFYE</sequence>
<protein>
    <submittedName>
        <fullName evidence="1">Uncharacterized protein</fullName>
    </submittedName>
</protein>
<evidence type="ECO:0000313" key="1">
    <source>
        <dbReference type="EMBL" id="CAB4148279.1"/>
    </source>
</evidence>